<dbReference type="PANTHER" id="PTHR45623:SF28">
    <property type="entry name" value="PROTEIN CHROMATIN REMODELING 4"/>
    <property type="match status" value="1"/>
</dbReference>
<feature type="compositionally biased region" description="Basic and acidic residues" evidence="13">
    <location>
        <begin position="2407"/>
        <end position="2426"/>
    </location>
</feature>
<keyword evidence="9" id="KW-0067">ATP-binding</keyword>
<dbReference type="PROSITE" id="PS51194">
    <property type="entry name" value="HELICASE_CTER"/>
    <property type="match status" value="1"/>
</dbReference>
<evidence type="ECO:0000313" key="19">
    <source>
        <dbReference type="EMBL" id="KAJ4975665.1"/>
    </source>
</evidence>
<feature type="compositionally biased region" description="Polar residues" evidence="13">
    <location>
        <begin position="1"/>
        <end position="10"/>
    </location>
</feature>
<dbReference type="InterPro" id="IPR009057">
    <property type="entry name" value="Homeodomain-like_sf"/>
</dbReference>
<dbReference type="Gene3D" id="2.40.50.40">
    <property type="match status" value="2"/>
</dbReference>
<dbReference type="InterPro" id="IPR000953">
    <property type="entry name" value="Chromo/chromo_shadow_dom"/>
</dbReference>
<feature type="domain" description="PHD-type" evidence="15">
    <location>
        <begin position="125"/>
        <end position="172"/>
    </location>
</feature>
<comment type="caution">
    <text evidence="19">The sequence shown here is derived from an EMBL/GenBank/DDBJ whole genome shotgun (WGS) entry which is preliminary data.</text>
</comment>
<organism evidence="19 20">
    <name type="scientific">Protea cynaroides</name>
    <dbReference type="NCBI Taxonomy" id="273540"/>
    <lineage>
        <taxon>Eukaryota</taxon>
        <taxon>Viridiplantae</taxon>
        <taxon>Streptophyta</taxon>
        <taxon>Embryophyta</taxon>
        <taxon>Tracheophyta</taxon>
        <taxon>Spermatophyta</taxon>
        <taxon>Magnoliopsida</taxon>
        <taxon>Proteales</taxon>
        <taxon>Proteaceae</taxon>
        <taxon>Protea</taxon>
    </lineage>
</organism>
<dbReference type="Pfam" id="PF00385">
    <property type="entry name" value="Chromo"/>
    <property type="match status" value="1"/>
</dbReference>
<evidence type="ECO:0000256" key="4">
    <source>
        <dbReference type="ARBA" id="ARBA00022737"/>
    </source>
</evidence>
<evidence type="ECO:0000256" key="7">
    <source>
        <dbReference type="ARBA" id="ARBA00022801"/>
    </source>
</evidence>
<evidence type="ECO:0000256" key="1">
    <source>
        <dbReference type="ARBA" id="ARBA00004123"/>
    </source>
</evidence>
<feature type="region of interest" description="Disordered" evidence="13">
    <location>
        <begin position="2069"/>
        <end position="2090"/>
    </location>
</feature>
<sequence length="2455" mass="273052">MLPDTLNYQCRTRGPKMKETNSVNDKMIDRNWVLKRKRKRLLCGPDQSNGKEGDSVPSESSRNLLPAKRRLKSDTQSGQDRSTCKEGIFAPPESPRNHPHAKRRLRSDLISERSSYKKKGNDGYYFECVICDLGGNLLCCDSCPRTYHLQCLNPPLKRTPPGKWQCPNCCEQNDSVKPINHPGSISRRARTKITAEKSTMGIKSSNSHNVSQILESLVPEKSRSSSKGRSTFSHSVPSVEKKSNSSQMDVLCNTKSDHSSLGGTGEAISSCGNTDIEEKPSLSCADESVDRKLHSHANEVQSSGKILGSEPNDEPSEKKSDSLCNNGNLRNKLMLRSGHATQKARRKKKKVKENSYNKIRTDKGESAVKVSRKLGSKATSTSPETNKLRQKYNSGGHLVSVSILKEDLGTESSVMQQEDKRSPEVISPSAHALDETRGQEGKMLMADENVPCEVQQVDRILGCRVRSTEKVSPCFSQPIKFLASPLTPQAASFNNCTRAGNDLPSQHLSILEKCDRALDDEPSSSKIVDIENADLLAEGCHNSVNPVDKGRSNKNDTKVDKIHVYKRCAKEGSGEGNAMGSIKRSFKLQSFMVSGTEVQNVAAAYREDMETITKKAVPEENAGIEHVILDVDSNCPLPKACETPVSPDAQGMKDEDKEMRSNDGIENKMQESVLEKSAPSHADTEMRSNDGTENKMQESVLEKSAPSHADTVVYEFLVKWAGQSHIHNSWVPEPQVKVLAKRKLENYKSKHGTALINLCEEQWCQPQKVIALRPCKDGPTEAFIKWHGLHYDECTWEKLDEPTIGNSLHLIAEFKCFESQTLAKDSAKDDFPKSKCQQTDIVSLEEQPKELKGGSLFPHQLEALNWLRKCWYISKNVILADEMGLGKTVSACAFISSLYFEFKVRLPCLVLVPLSTMPNWLAEFALWAPDLNVVEYHGCAKARSIIRQYEWHAYDPNGINKRTKSFKFNVLLTTYEMVLADSSHLRGVPWEVLVVDEGHRLKNSGSKLFSLLNTFSFQHRVLLTGTPLQNNIGEMYNLLNFLQPASFPSLSSFEEKFNDLTTAEKVDELKKLVAPHMLRRLKKDAMQNIPPKTERMVPVELSSIQAEYYRAMLTKNYQILRNIGKGVAQKSMLNIVMQLRKVCNHPYLIPGTEPDSGSMEFLQEMRIKASAKLTLLHSMLKVLHREGHRVLIFSQMTKLLDILEDYLTIEYGPKTFERVDGSVSVADRQAAILRFNKDSSRFVFLLSTRSCGLGINLATADTVIIYDSDFNPHADIQAMNRAHRIGQSKRLLVYRLVVRASVEERILQLAKKKLMLDQLFVNKSGSQKEVEDILRWGTEELFNDFAGVAGKDTGENSSNKDEATTDIEHKHKRRSGGLGDVYKDRCTDGNTKIFWDENAILKLLDRSNLQSGYSESAEGDLENDMLGSVKSVEWNDEASEEQIGTEFPLAVSGDVCAQASEQKEENAVGVTEENEWDRILRLRWEKYQIEEEAALGRGKRLRKAVSYRDAFASHPSETLSESGNEEEAELEPEPEYTSAGRALKAKFAKLRARQKERLAQRNMTNECRHIKGQLGPDSFPPFPTTDAEGGVQPVDPVREQALSIDLENNKFDQSSDASKNKNDSILRVDRSLKLGHGSVSSGLDLSVRPPGPLASDVFLQSSQFQSTRYSNSVPTSNLLPVLGLCAPSANQRDSIHRNFHPYSLPRSNCGQSSVSLCFPEFPFHLASGAGTSISTGIKDRESVADAYPLPDSSSGVLHCRAKSTIPDYFPFNPYPPAATQGRGPDPVGTSDSFSAFQEKMALPNLAVNENWLPKFSLSAKNVPRSHPDFLPNLSLGMRNEALNDSLQDLPAMPLLPNLRLPPENLKYNPQLREVPPTLGLGQVQPSYSSLPENHKKVLDNIMMRTGSGSNNLLKNRLKIDAWSEDELDALWIGVRRHGRGNWDAMIRDSKLKFSKFRTTEDLSVKWEEEQPKIFDGTVLPVSKAGKGTKSTSFPGISDGMMLRALHGSRLSSLGTDHCPPKFRSHLTDMQLSYGDLTSTLPHIDRSEQFGVPNEHNALIPTWKSDKFRSDFTGDSPAGPSDRPGTSSNIHLEHPFMLNSLANSSCEFKQNENEQGVNKYTKLPRFLDRSVNFLWDSHNNMHGDESTGAGVLTELNKQLGSSSAAKDDTPGTSSTTSKLPHWLREAVNVPARPPEPDLPSTVSAIAHSVRLLYGEEKLTIPPFTVPGPPPSQPRDPRSHLKKEKRRLRKLKQMTPDIAEPRKNFKTSLLGDNFASSSIPQEPQLATPLRPPLMPGTSGYPWSEPDLNLPPLNLNLMSSPSSSSYINHHKKIGKGLSPSPEVLHLVASCVAPGPQLSPVPGMERSSFLRSEMPLPKVPDAVGKGGSSELKGAHEKPKAEQSIIFPHWSEIPKDMTDRTESGDSSKTHSDPCNFDRPIVEEISSEETVSDDHGSEHEP</sequence>
<keyword evidence="20" id="KW-1185">Reference proteome</keyword>
<feature type="compositionally biased region" description="Pro residues" evidence="13">
    <location>
        <begin position="2222"/>
        <end position="2232"/>
    </location>
</feature>
<dbReference type="InterPro" id="IPR001650">
    <property type="entry name" value="Helicase_C-like"/>
</dbReference>
<feature type="domain" description="Chromo" evidence="14">
    <location>
        <begin position="764"/>
        <end position="814"/>
    </location>
</feature>
<feature type="domain" description="Chromo" evidence="14">
    <location>
        <begin position="695"/>
        <end position="751"/>
    </location>
</feature>
<dbReference type="PROSITE" id="PS01359">
    <property type="entry name" value="ZF_PHD_1"/>
    <property type="match status" value="1"/>
</dbReference>
<dbReference type="PROSITE" id="PS50090">
    <property type="entry name" value="MYB_LIKE"/>
    <property type="match status" value="1"/>
</dbReference>
<dbReference type="InterPro" id="IPR001005">
    <property type="entry name" value="SANT/Myb"/>
</dbReference>
<dbReference type="SUPFAM" id="SSF46689">
    <property type="entry name" value="Homeodomain-like"/>
    <property type="match status" value="1"/>
</dbReference>
<keyword evidence="5" id="KW-0547">Nucleotide-binding</keyword>
<keyword evidence="7" id="KW-0378">Hydrolase</keyword>
<dbReference type="CDD" id="cd18660">
    <property type="entry name" value="CD1_tandem"/>
    <property type="match status" value="1"/>
</dbReference>
<dbReference type="InterPro" id="IPR027417">
    <property type="entry name" value="P-loop_NTPase"/>
</dbReference>
<dbReference type="GO" id="GO:0005634">
    <property type="term" value="C:nucleus"/>
    <property type="evidence" value="ECO:0007669"/>
    <property type="project" value="UniProtKB-SubCell"/>
</dbReference>
<dbReference type="InterPro" id="IPR014001">
    <property type="entry name" value="Helicase_ATP-bd"/>
</dbReference>
<keyword evidence="4" id="KW-0677">Repeat</keyword>
<dbReference type="SMART" id="SM01147">
    <property type="entry name" value="DUF1087"/>
    <property type="match status" value="1"/>
</dbReference>
<evidence type="ECO:0000256" key="13">
    <source>
        <dbReference type="SAM" id="MobiDB-lite"/>
    </source>
</evidence>
<dbReference type="Gene3D" id="1.10.10.60">
    <property type="entry name" value="Homeodomain-like"/>
    <property type="match status" value="1"/>
</dbReference>
<dbReference type="GO" id="GO:0042393">
    <property type="term" value="F:histone binding"/>
    <property type="evidence" value="ECO:0007669"/>
    <property type="project" value="TreeGrafter"/>
</dbReference>
<feature type="region of interest" description="Disordered" evidence="13">
    <location>
        <begin position="1557"/>
        <end position="1587"/>
    </location>
</feature>
<evidence type="ECO:0000259" key="17">
    <source>
        <dbReference type="PROSITE" id="PS51192"/>
    </source>
</evidence>
<accession>A0A9Q0KS38</accession>
<dbReference type="InterPro" id="IPR009463">
    <property type="entry name" value="DUF1087"/>
</dbReference>
<dbReference type="Pfam" id="PF06465">
    <property type="entry name" value="DUF1087"/>
    <property type="match status" value="1"/>
</dbReference>
<dbReference type="CDD" id="cd11660">
    <property type="entry name" value="SANT_TRF"/>
    <property type="match status" value="1"/>
</dbReference>
<dbReference type="GO" id="GO:0005524">
    <property type="term" value="F:ATP binding"/>
    <property type="evidence" value="ECO:0007669"/>
    <property type="project" value="UniProtKB-KW"/>
</dbReference>
<protein>
    <recommendedName>
        <fullName evidence="21">Protein CHROMATIN REMODELING 4</fullName>
    </recommendedName>
</protein>
<dbReference type="GO" id="GO:0000785">
    <property type="term" value="C:chromatin"/>
    <property type="evidence" value="ECO:0007669"/>
    <property type="project" value="TreeGrafter"/>
</dbReference>
<dbReference type="GO" id="GO:0008270">
    <property type="term" value="F:zinc ion binding"/>
    <property type="evidence" value="ECO:0007669"/>
    <property type="project" value="UniProtKB-KW"/>
</dbReference>
<dbReference type="InterPro" id="IPR019787">
    <property type="entry name" value="Znf_PHD-finger"/>
</dbReference>
<dbReference type="Pfam" id="PF00176">
    <property type="entry name" value="SNF2-rel_dom"/>
    <property type="match status" value="1"/>
</dbReference>
<dbReference type="InterPro" id="IPR038718">
    <property type="entry name" value="SNF2-like_sf"/>
</dbReference>
<feature type="region of interest" description="Disordered" evidence="13">
    <location>
        <begin position="1"/>
        <end position="24"/>
    </location>
</feature>
<feature type="domain" description="Helicase ATP-binding" evidence="17">
    <location>
        <begin position="868"/>
        <end position="1045"/>
    </location>
</feature>
<dbReference type="FunFam" id="3.40.50.300:FF:000607">
    <property type="entry name" value="chromodomain-helicase-DNA-binding protein 1-like isoform X1"/>
    <property type="match status" value="1"/>
</dbReference>
<dbReference type="SMART" id="SM00487">
    <property type="entry name" value="DEXDc"/>
    <property type="match status" value="1"/>
</dbReference>
<dbReference type="InterPro" id="IPR019786">
    <property type="entry name" value="Zinc_finger_PHD-type_CS"/>
</dbReference>
<evidence type="ECO:0000256" key="8">
    <source>
        <dbReference type="ARBA" id="ARBA00022833"/>
    </source>
</evidence>
<gene>
    <name evidence="19" type="ORF">NE237_000771</name>
</gene>
<feature type="compositionally biased region" description="Basic and acidic residues" evidence="13">
    <location>
        <begin position="2446"/>
        <end position="2455"/>
    </location>
</feature>
<reference evidence="19" key="1">
    <citation type="journal article" date="2023" name="Plant J.">
        <title>The genome of the king protea, Protea cynaroides.</title>
        <authorList>
            <person name="Chang J."/>
            <person name="Duong T.A."/>
            <person name="Schoeman C."/>
            <person name="Ma X."/>
            <person name="Roodt D."/>
            <person name="Barker N."/>
            <person name="Li Z."/>
            <person name="Van de Peer Y."/>
            <person name="Mizrachi E."/>
        </authorList>
    </citation>
    <scope>NUCLEOTIDE SEQUENCE</scope>
    <source>
        <tissue evidence="19">Young leaves</tissue>
    </source>
</reference>
<dbReference type="PROSITE" id="PS50013">
    <property type="entry name" value="CHROMO_2"/>
    <property type="match status" value="2"/>
</dbReference>
<evidence type="ECO:0000256" key="9">
    <source>
        <dbReference type="ARBA" id="ARBA00022840"/>
    </source>
</evidence>
<evidence type="ECO:0000256" key="3">
    <source>
        <dbReference type="ARBA" id="ARBA00022723"/>
    </source>
</evidence>
<dbReference type="Pfam" id="PF00271">
    <property type="entry name" value="Helicase_C"/>
    <property type="match status" value="1"/>
</dbReference>
<dbReference type="PROSITE" id="PS50016">
    <property type="entry name" value="ZF_PHD_2"/>
    <property type="match status" value="1"/>
</dbReference>
<dbReference type="PROSITE" id="PS51192">
    <property type="entry name" value="HELICASE_ATP_BIND_1"/>
    <property type="match status" value="1"/>
</dbReference>
<dbReference type="PANTHER" id="PTHR45623">
    <property type="entry name" value="CHROMODOMAIN-HELICASE-DNA-BINDING PROTEIN 3-RELATED-RELATED"/>
    <property type="match status" value="1"/>
</dbReference>
<dbReference type="Gene3D" id="3.40.50.300">
    <property type="entry name" value="P-loop containing nucleotide triphosphate hydrolases"/>
    <property type="match status" value="1"/>
</dbReference>
<dbReference type="InterPro" id="IPR000330">
    <property type="entry name" value="SNF2_N"/>
</dbReference>
<evidence type="ECO:0000259" key="15">
    <source>
        <dbReference type="PROSITE" id="PS50016"/>
    </source>
</evidence>
<comment type="subcellular location">
    <subcellularLocation>
        <location evidence="1">Nucleus</location>
    </subcellularLocation>
</comment>
<dbReference type="Pfam" id="PF00628">
    <property type="entry name" value="PHD"/>
    <property type="match status" value="1"/>
</dbReference>
<feature type="compositionally biased region" description="Polar residues" evidence="13">
    <location>
        <begin position="2158"/>
        <end position="2177"/>
    </location>
</feature>
<dbReference type="Proteomes" id="UP001141806">
    <property type="component" value="Unassembled WGS sequence"/>
</dbReference>
<dbReference type="EMBL" id="JAMYWD010000003">
    <property type="protein sequence ID" value="KAJ4975665.1"/>
    <property type="molecule type" value="Genomic_DNA"/>
</dbReference>
<evidence type="ECO:0000256" key="6">
    <source>
        <dbReference type="ARBA" id="ARBA00022771"/>
    </source>
</evidence>
<evidence type="ECO:0000256" key="10">
    <source>
        <dbReference type="ARBA" id="ARBA00023054"/>
    </source>
</evidence>
<dbReference type="SMART" id="SM00490">
    <property type="entry name" value="HELICc"/>
    <property type="match status" value="1"/>
</dbReference>
<dbReference type="GO" id="GO:0003682">
    <property type="term" value="F:chromatin binding"/>
    <property type="evidence" value="ECO:0007669"/>
    <property type="project" value="TreeGrafter"/>
</dbReference>
<name>A0A9Q0KS38_9MAGN</name>
<evidence type="ECO:0000256" key="12">
    <source>
        <dbReference type="PROSITE-ProRule" id="PRU00146"/>
    </source>
</evidence>
<keyword evidence="3" id="KW-0479">Metal-binding</keyword>
<dbReference type="InterPro" id="IPR023780">
    <property type="entry name" value="Chromo_domain"/>
</dbReference>
<dbReference type="SMART" id="SM00298">
    <property type="entry name" value="CHROMO"/>
    <property type="match status" value="2"/>
</dbReference>
<dbReference type="GO" id="GO:0140658">
    <property type="term" value="F:ATP-dependent chromatin remodeler activity"/>
    <property type="evidence" value="ECO:0007669"/>
    <property type="project" value="TreeGrafter"/>
</dbReference>
<feature type="compositionally biased region" description="Basic and acidic residues" evidence="13">
    <location>
        <begin position="682"/>
        <end position="696"/>
    </location>
</feature>
<feature type="region of interest" description="Disordered" evidence="13">
    <location>
        <begin position="1512"/>
        <end position="1539"/>
    </location>
</feature>
<feature type="region of interest" description="Disordered" evidence="13">
    <location>
        <begin position="665"/>
        <end position="704"/>
    </location>
</feature>
<dbReference type="InterPro" id="IPR016197">
    <property type="entry name" value="Chromo-like_dom_sf"/>
</dbReference>
<dbReference type="OrthoDB" id="5857104at2759"/>
<dbReference type="SUPFAM" id="SSF57903">
    <property type="entry name" value="FYVE/PHD zinc finger"/>
    <property type="match status" value="1"/>
</dbReference>
<evidence type="ECO:0000256" key="2">
    <source>
        <dbReference type="ARBA" id="ARBA00009687"/>
    </source>
</evidence>
<feature type="region of interest" description="Disordered" evidence="13">
    <location>
        <begin position="2371"/>
        <end position="2455"/>
    </location>
</feature>
<feature type="region of interest" description="Disordered" evidence="13">
    <location>
        <begin position="217"/>
        <end position="266"/>
    </location>
</feature>
<dbReference type="InterPro" id="IPR011011">
    <property type="entry name" value="Znf_FYVE_PHD"/>
</dbReference>
<feature type="compositionally biased region" description="Basic and acidic residues" evidence="13">
    <location>
        <begin position="1352"/>
        <end position="1369"/>
    </location>
</feature>
<keyword evidence="8" id="KW-0862">Zinc</keyword>
<feature type="region of interest" description="Disordered" evidence="13">
    <location>
        <begin position="43"/>
        <end position="109"/>
    </location>
</feature>
<dbReference type="SUPFAM" id="SSF54160">
    <property type="entry name" value="Chromo domain-like"/>
    <property type="match status" value="2"/>
</dbReference>
<proteinExistence type="inferred from homology"/>
<evidence type="ECO:0000256" key="11">
    <source>
        <dbReference type="ARBA" id="ARBA00023242"/>
    </source>
</evidence>
<dbReference type="CDD" id="cd18793">
    <property type="entry name" value="SF2_C_SNF"/>
    <property type="match status" value="1"/>
</dbReference>
<keyword evidence="11" id="KW-0539">Nucleus</keyword>
<evidence type="ECO:0000313" key="20">
    <source>
        <dbReference type="Proteomes" id="UP001141806"/>
    </source>
</evidence>
<feature type="compositionally biased region" description="Basic residues" evidence="13">
    <location>
        <begin position="342"/>
        <end position="351"/>
    </location>
</feature>
<feature type="compositionally biased region" description="Acidic residues" evidence="13">
    <location>
        <begin position="1523"/>
        <end position="1534"/>
    </location>
</feature>
<dbReference type="Gene3D" id="3.30.40.10">
    <property type="entry name" value="Zinc/RING finger domain, C3HC4 (zinc finger)"/>
    <property type="match status" value="1"/>
</dbReference>
<evidence type="ECO:0000256" key="5">
    <source>
        <dbReference type="ARBA" id="ARBA00022741"/>
    </source>
</evidence>
<keyword evidence="10" id="KW-0175">Coiled coil</keyword>
<dbReference type="InterPro" id="IPR013083">
    <property type="entry name" value="Znf_RING/FYVE/PHD"/>
</dbReference>
<feature type="compositionally biased region" description="Low complexity" evidence="13">
    <location>
        <begin position="225"/>
        <end position="235"/>
    </location>
</feature>
<feature type="domain" description="Myb-like" evidence="16">
    <location>
        <begin position="1914"/>
        <end position="1970"/>
    </location>
</feature>
<evidence type="ECO:0000259" key="16">
    <source>
        <dbReference type="PROSITE" id="PS50090"/>
    </source>
</evidence>
<feature type="region of interest" description="Disordered" evidence="13">
    <location>
        <begin position="282"/>
        <end position="390"/>
    </location>
</feature>
<dbReference type="GO" id="GO:0016887">
    <property type="term" value="F:ATP hydrolysis activity"/>
    <property type="evidence" value="ECO:0007669"/>
    <property type="project" value="TreeGrafter"/>
</dbReference>
<evidence type="ECO:0008006" key="21">
    <source>
        <dbReference type="Google" id="ProtNLM"/>
    </source>
</evidence>
<keyword evidence="6 12" id="KW-0863">Zinc-finger</keyword>
<feature type="region of interest" description="Disordered" evidence="13">
    <location>
        <begin position="2219"/>
        <end position="2243"/>
    </location>
</feature>
<dbReference type="CDD" id="cd15532">
    <property type="entry name" value="PHD2_CHD_II"/>
    <property type="match status" value="1"/>
</dbReference>
<evidence type="ECO:0000259" key="14">
    <source>
        <dbReference type="PROSITE" id="PS50013"/>
    </source>
</evidence>
<dbReference type="Gene3D" id="3.40.50.10810">
    <property type="entry name" value="Tandem AAA-ATPase domain"/>
    <property type="match status" value="1"/>
</dbReference>
<dbReference type="InterPro" id="IPR001965">
    <property type="entry name" value="Znf_PHD"/>
</dbReference>
<evidence type="ECO:0000259" key="18">
    <source>
        <dbReference type="PROSITE" id="PS51194"/>
    </source>
</evidence>
<feature type="compositionally biased region" description="Basic and acidic residues" evidence="13">
    <location>
        <begin position="352"/>
        <end position="366"/>
    </location>
</feature>
<feature type="domain" description="Helicase C-terminal" evidence="18">
    <location>
        <begin position="1175"/>
        <end position="1334"/>
    </location>
</feature>
<dbReference type="SUPFAM" id="SSF52540">
    <property type="entry name" value="P-loop containing nucleoside triphosphate hydrolases"/>
    <property type="match status" value="2"/>
</dbReference>
<dbReference type="GO" id="GO:0003677">
    <property type="term" value="F:DNA binding"/>
    <property type="evidence" value="ECO:0007669"/>
    <property type="project" value="TreeGrafter"/>
</dbReference>
<dbReference type="SMART" id="SM00249">
    <property type="entry name" value="PHD"/>
    <property type="match status" value="1"/>
</dbReference>
<comment type="similarity">
    <text evidence="2">Belongs to the SNF2/RAD54 helicase family. ISWI subfamily.</text>
</comment>
<feature type="region of interest" description="Disordered" evidence="13">
    <location>
        <begin position="1349"/>
        <end position="1374"/>
    </location>
</feature>
<dbReference type="InterPro" id="IPR049730">
    <property type="entry name" value="SNF2/RAD54-like_C"/>
</dbReference>
<feature type="region of interest" description="Disordered" evidence="13">
    <location>
        <begin position="2158"/>
        <end position="2178"/>
    </location>
</feature>